<gene>
    <name evidence="2" type="ORF">HYN56_03365</name>
</gene>
<protein>
    <submittedName>
        <fullName evidence="2">GNAT family N-acetyltransferase</fullName>
    </submittedName>
</protein>
<dbReference type="PROSITE" id="PS51186">
    <property type="entry name" value="GNAT"/>
    <property type="match status" value="1"/>
</dbReference>
<keyword evidence="2" id="KW-0808">Transferase</keyword>
<keyword evidence="3" id="KW-1185">Reference proteome</keyword>
<dbReference type="Gene3D" id="3.40.630.30">
    <property type="match status" value="1"/>
</dbReference>
<proteinExistence type="predicted"/>
<evidence type="ECO:0000313" key="2">
    <source>
        <dbReference type="EMBL" id="AWK03309.1"/>
    </source>
</evidence>
<reference evidence="2 3" key="1">
    <citation type="submission" date="2018-05" db="EMBL/GenBank/DDBJ databases">
        <title>Genome sequencing of Flavobacterium sp. HYN0056.</title>
        <authorList>
            <person name="Yi H."/>
            <person name="Baek C."/>
        </authorList>
    </citation>
    <scope>NUCLEOTIDE SEQUENCE [LARGE SCALE GENOMIC DNA]</scope>
    <source>
        <strain evidence="2 3">HYN0056</strain>
    </source>
</reference>
<dbReference type="InterPro" id="IPR016181">
    <property type="entry name" value="Acyl_CoA_acyltransferase"/>
</dbReference>
<dbReference type="AlphaFoldDB" id="A0A2S1YGX9"/>
<organism evidence="2 3">
    <name type="scientific">Flavobacterium crocinum</name>
    <dbReference type="NCBI Taxonomy" id="2183896"/>
    <lineage>
        <taxon>Bacteria</taxon>
        <taxon>Pseudomonadati</taxon>
        <taxon>Bacteroidota</taxon>
        <taxon>Flavobacteriia</taxon>
        <taxon>Flavobacteriales</taxon>
        <taxon>Flavobacteriaceae</taxon>
        <taxon>Flavobacterium</taxon>
    </lineage>
</organism>
<dbReference type="GO" id="GO:0016747">
    <property type="term" value="F:acyltransferase activity, transferring groups other than amino-acyl groups"/>
    <property type="evidence" value="ECO:0007669"/>
    <property type="project" value="InterPro"/>
</dbReference>
<dbReference type="KEGG" id="fcr:HYN56_03365"/>
<evidence type="ECO:0000313" key="3">
    <source>
        <dbReference type="Proteomes" id="UP000245250"/>
    </source>
</evidence>
<dbReference type="OrthoDB" id="9789605at2"/>
<dbReference type="SUPFAM" id="SSF55729">
    <property type="entry name" value="Acyl-CoA N-acyltransferases (Nat)"/>
    <property type="match status" value="1"/>
</dbReference>
<evidence type="ECO:0000259" key="1">
    <source>
        <dbReference type="PROSITE" id="PS51186"/>
    </source>
</evidence>
<dbReference type="CDD" id="cd04301">
    <property type="entry name" value="NAT_SF"/>
    <property type="match status" value="1"/>
</dbReference>
<feature type="domain" description="N-acetyltransferase" evidence="1">
    <location>
        <begin position="1"/>
        <end position="150"/>
    </location>
</feature>
<dbReference type="RefSeq" id="WP_109190885.1">
    <property type="nucleotide sequence ID" value="NZ_CP029255.1"/>
</dbReference>
<dbReference type="Pfam" id="PF13673">
    <property type="entry name" value="Acetyltransf_10"/>
    <property type="match status" value="1"/>
</dbReference>
<dbReference type="Proteomes" id="UP000245250">
    <property type="component" value="Chromosome"/>
</dbReference>
<dbReference type="EMBL" id="CP029255">
    <property type="protein sequence ID" value="AWK03309.1"/>
    <property type="molecule type" value="Genomic_DNA"/>
</dbReference>
<name>A0A2S1YGX9_9FLAO</name>
<sequence length="151" mass="18004">MKIEKANITDNEILTTITKKSKAYWGYSAEQIQKWDKNLTISQDYIRDHNVFKLIDNDLIMGYYSYVFKDEKVIELDNLFILPEYIGKGFGKYLVLDFLNRIKEEKIERIILDSEPNAEEFYSKMGFVKIGEFETSIKNRFMPIMEMRIIE</sequence>
<dbReference type="InterPro" id="IPR000182">
    <property type="entry name" value="GNAT_dom"/>
</dbReference>
<accession>A0A2S1YGX9</accession>